<evidence type="ECO:0000313" key="2">
    <source>
        <dbReference type="Proteomes" id="UP000192907"/>
    </source>
</evidence>
<accession>A0A1Y6CJY4</accession>
<organism evidence="1 2">
    <name type="scientific">Pseudobacteriovorax antillogorgiicola</name>
    <dbReference type="NCBI Taxonomy" id="1513793"/>
    <lineage>
        <taxon>Bacteria</taxon>
        <taxon>Pseudomonadati</taxon>
        <taxon>Bdellovibrionota</taxon>
        <taxon>Oligoflexia</taxon>
        <taxon>Oligoflexales</taxon>
        <taxon>Pseudobacteriovoracaceae</taxon>
        <taxon>Pseudobacteriovorax</taxon>
    </lineage>
</organism>
<dbReference type="EMBL" id="FWZT01000025">
    <property type="protein sequence ID" value="SMF70017.1"/>
    <property type="molecule type" value="Genomic_DNA"/>
</dbReference>
<keyword evidence="2" id="KW-1185">Reference proteome</keyword>
<dbReference type="STRING" id="1513793.SAMN06296036_12578"/>
<sequence>MTDFRDHLIGSLNQDEAQKHARLKVLRSLLEQTPLPAPQALVPQIKGSSEIFFGYLVEATAKTFEPRTAFQNQSIQFFLIDQTYDLSIQTIMGLQPSPHLVRRLHQCDEESIVESRLRGFASYTVPLNSQSDLARVQYLLEFGLDHGLESILDLCEPGLCEIAQRLDAPGIIISSQNLLQEDLNTLADTRALILDLQEKEHTERFAALRHKYGVVLRSHYATIEN</sequence>
<proteinExistence type="predicted"/>
<gene>
    <name evidence="1" type="ORF">SAMN06296036_12578</name>
</gene>
<reference evidence="2" key="1">
    <citation type="submission" date="2017-04" db="EMBL/GenBank/DDBJ databases">
        <authorList>
            <person name="Varghese N."/>
            <person name="Submissions S."/>
        </authorList>
    </citation>
    <scope>NUCLEOTIDE SEQUENCE [LARGE SCALE GENOMIC DNA]</scope>
    <source>
        <strain evidence="2">RKEM611</strain>
    </source>
</reference>
<dbReference type="AlphaFoldDB" id="A0A1Y6CJY4"/>
<protein>
    <submittedName>
        <fullName evidence="1">Uncharacterized protein</fullName>
    </submittedName>
</protein>
<dbReference type="Proteomes" id="UP000192907">
    <property type="component" value="Unassembled WGS sequence"/>
</dbReference>
<name>A0A1Y6CJY4_9BACT</name>
<dbReference type="RefSeq" id="WP_132324107.1">
    <property type="nucleotide sequence ID" value="NZ_FWZT01000025.1"/>
</dbReference>
<evidence type="ECO:0000313" key="1">
    <source>
        <dbReference type="EMBL" id="SMF70017.1"/>
    </source>
</evidence>